<accession>F3ZTH9</accession>
<evidence type="ECO:0000256" key="1">
    <source>
        <dbReference type="SAM" id="SignalP"/>
    </source>
</evidence>
<sequence>MKRLFLSLCLIISFGTLAAQNIQLHYDFGRSLYNELDGRPLMTSTIEHFHPDSWGNTFFFVDMNYTSNGVSSAYMEIFRQISFSSKCPINLHFEYNGGVIKNGSLNNAYLTGLTYNYNSKDFLKGISFSVLYKYLQKNSSPQSFQFTTSWYYNFSDGLFTCCGFADLWREKTNYGLMIFLTEPQFWVNLNKIKGINDRFNLSVGSEVKLSHNFEGRDGFYCIPTLAMKWTL</sequence>
<protein>
    <recommendedName>
        <fullName evidence="4">DUF5020 domain-containing protein</fullName>
    </recommendedName>
</protein>
<evidence type="ECO:0000313" key="2">
    <source>
        <dbReference type="EMBL" id="EGJ71069.1"/>
    </source>
</evidence>
<evidence type="ECO:0008006" key="4">
    <source>
        <dbReference type="Google" id="ProtNLM"/>
    </source>
</evidence>
<dbReference type="eggNOG" id="ENOG502ZBZ0">
    <property type="taxonomic scope" value="Bacteria"/>
</dbReference>
<keyword evidence="1" id="KW-0732">Signal</keyword>
<dbReference type="STRING" id="679937.Bcop_0856"/>
<dbReference type="SUPFAM" id="SSF111364">
    <property type="entry name" value="Tsx-like channel"/>
    <property type="match status" value="1"/>
</dbReference>
<proteinExistence type="predicted"/>
<dbReference type="InterPro" id="IPR036777">
    <property type="entry name" value="Channel_Tsx-like_sf"/>
</dbReference>
<dbReference type="OrthoDB" id="1007128at2"/>
<reference evidence="2 3" key="1">
    <citation type="journal article" date="2011" name="Stand. Genomic Sci.">
        <title>Non-contiguous finished genome sequence of Bacteroides coprosuis type strain (PC139).</title>
        <authorList>
            <person name="Land M."/>
            <person name="Held B."/>
            <person name="Gronow S."/>
            <person name="Abt B."/>
            <person name="Lucas S."/>
            <person name="Del Rio T.G."/>
            <person name="Nolan M."/>
            <person name="Tice H."/>
            <person name="Cheng J.F."/>
            <person name="Pitluck S."/>
            <person name="Liolios K."/>
            <person name="Pagani I."/>
            <person name="Ivanova N."/>
            <person name="Mavromatis K."/>
            <person name="Mikhailova N."/>
            <person name="Pati A."/>
            <person name="Tapia R."/>
            <person name="Han C."/>
            <person name="Goodwin L."/>
            <person name="Chen A."/>
            <person name="Palaniappan K."/>
            <person name="Hauser L."/>
            <person name="Brambilla E.M."/>
            <person name="Rohde M."/>
            <person name="Goker M."/>
            <person name="Detter J.C."/>
            <person name="Woyke T."/>
            <person name="Bristow J."/>
            <person name="Eisen J.A."/>
            <person name="Markowitz V."/>
            <person name="Hugenholtz P."/>
            <person name="Kyrpides N.C."/>
            <person name="Klenk H.P."/>
            <person name="Lapidus A."/>
        </authorList>
    </citation>
    <scope>NUCLEOTIDE SEQUENCE [LARGE SCALE GENOMIC DNA]</scope>
    <source>
        <strain evidence="2 3">DSM 18011</strain>
    </source>
</reference>
<dbReference type="Pfam" id="PF16412">
    <property type="entry name" value="DUF5020"/>
    <property type="match status" value="1"/>
</dbReference>
<dbReference type="AlphaFoldDB" id="F3ZTH9"/>
<keyword evidence="3" id="KW-1185">Reference proteome</keyword>
<evidence type="ECO:0000313" key="3">
    <source>
        <dbReference type="Proteomes" id="UP000018439"/>
    </source>
</evidence>
<organism evidence="2 3">
    <name type="scientific">Bacteroides coprosuis DSM 18011</name>
    <dbReference type="NCBI Taxonomy" id="679937"/>
    <lineage>
        <taxon>Bacteria</taxon>
        <taxon>Pseudomonadati</taxon>
        <taxon>Bacteroidota</taxon>
        <taxon>Bacteroidia</taxon>
        <taxon>Bacteroidales</taxon>
        <taxon>Bacteroidaceae</taxon>
        <taxon>Bacteroides</taxon>
    </lineage>
</organism>
<dbReference type="Gene3D" id="2.40.230.20">
    <property type="entry name" value="Nucleoside-specific channel-forming protein, Tsx-like"/>
    <property type="match status" value="1"/>
</dbReference>
<name>F3ZTH9_9BACE</name>
<feature type="signal peptide" evidence="1">
    <location>
        <begin position="1"/>
        <end position="18"/>
    </location>
</feature>
<feature type="chain" id="PRO_5003309521" description="DUF5020 domain-containing protein" evidence="1">
    <location>
        <begin position="19"/>
        <end position="231"/>
    </location>
</feature>
<gene>
    <name evidence="2" type="ORF">Bcop_0856</name>
</gene>
<dbReference type="GO" id="GO:0009279">
    <property type="term" value="C:cell outer membrane"/>
    <property type="evidence" value="ECO:0007669"/>
    <property type="project" value="InterPro"/>
</dbReference>
<dbReference type="Proteomes" id="UP000018439">
    <property type="component" value="Chromosome"/>
</dbReference>
<dbReference type="EMBL" id="CM001167">
    <property type="protein sequence ID" value="EGJ71069.1"/>
    <property type="molecule type" value="Genomic_DNA"/>
</dbReference>
<dbReference type="HOGENOM" id="CLU_1128273_0_0_10"/>